<dbReference type="PANTHER" id="PTHR15503">
    <property type="entry name" value="LDOC1 RELATED"/>
    <property type="match status" value="1"/>
</dbReference>
<proteinExistence type="predicted"/>
<feature type="domain" description="Retrotransposon gag" evidence="2">
    <location>
        <begin position="1"/>
        <end position="57"/>
    </location>
</feature>
<evidence type="ECO:0000313" key="4">
    <source>
        <dbReference type="Proteomes" id="UP001174136"/>
    </source>
</evidence>
<protein>
    <submittedName>
        <fullName evidence="3">Retrotransposon-like protein 1</fullName>
    </submittedName>
</protein>
<dbReference type="EMBL" id="JAOPHQ010006539">
    <property type="protein sequence ID" value="KAK0131553.1"/>
    <property type="molecule type" value="Genomic_DNA"/>
</dbReference>
<organism evidence="3 4">
    <name type="scientific">Merluccius polli</name>
    <name type="common">Benguela hake</name>
    <name type="synonym">Merluccius cadenati</name>
    <dbReference type="NCBI Taxonomy" id="89951"/>
    <lineage>
        <taxon>Eukaryota</taxon>
        <taxon>Metazoa</taxon>
        <taxon>Chordata</taxon>
        <taxon>Craniata</taxon>
        <taxon>Vertebrata</taxon>
        <taxon>Euteleostomi</taxon>
        <taxon>Actinopterygii</taxon>
        <taxon>Neopterygii</taxon>
        <taxon>Teleostei</taxon>
        <taxon>Neoteleostei</taxon>
        <taxon>Acanthomorphata</taxon>
        <taxon>Zeiogadaria</taxon>
        <taxon>Gadariae</taxon>
        <taxon>Gadiformes</taxon>
        <taxon>Gadoidei</taxon>
        <taxon>Merlucciidae</taxon>
        <taxon>Merluccius</taxon>
    </lineage>
</organism>
<dbReference type="AlphaFoldDB" id="A0AA47NNC1"/>
<dbReference type="InterPro" id="IPR032567">
    <property type="entry name" value="RTL1-rel"/>
</dbReference>
<evidence type="ECO:0000313" key="3">
    <source>
        <dbReference type="EMBL" id="KAK0131553.1"/>
    </source>
</evidence>
<reference evidence="3" key="1">
    <citation type="journal article" date="2023" name="Front. Mar. Sci.">
        <title>A new Merluccius polli reference genome to investigate the effects of global change in West African waters.</title>
        <authorList>
            <person name="Mateo J.L."/>
            <person name="Blanco-Fernandez C."/>
            <person name="Garcia-Vazquez E."/>
            <person name="Machado-Schiaffino G."/>
        </authorList>
    </citation>
    <scope>NUCLEOTIDE SEQUENCE</scope>
    <source>
        <strain evidence="3">C29</strain>
        <tissue evidence="3">Fin</tissue>
    </source>
</reference>
<feature type="compositionally biased region" description="Pro residues" evidence="1">
    <location>
        <begin position="125"/>
        <end position="170"/>
    </location>
</feature>
<comment type="caution">
    <text evidence="3">The sequence shown here is derived from an EMBL/GenBank/DDBJ whole genome shotgun (WGS) entry which is preliminary data.</text>
</comment>
<dbReference type="Pfam" id="PF03732">
    <property type="entry name" value="Retrotrans_gag"/>
    <property type="match status" value="1"/>
</dbReference>
<feature type="region of interest" description="Disordered" evidence="1">
    <location>
        <begin position="90"/>
        <end position="170"/>
    </location>
</feature>
<sequence length="170" mass="18574">MKKVFDHPVQGREASQRLLQLRQGSRSVASFAVEFRTLAAESGWNEEALQGVFQNALSSELKDRLTSWEEPANLDHLISLAIHMDNRLRERRRERGTRSFATPPYESPAATQSSLPYPVADPCLPDDPPVPAPVADPCLPDDPPVPAPVADPCLPDDPPVPAPVADPCLP</sequence>
<gene>
    <name evidence="3" type="primary">Rtl1</name>
    <name evidence="3" type="ORF">N1851_033728</name>
</gene>
<evidence type="ECO:0000256" key="1">
    <source>
        <dbReference type="SAM" id="MobiDB-lite"/>
    </source>
</evidence>
<name>A0AA47NNC1_MERPO</name>
<keyword evidence="4" id="KW-1185">Reference proteome</keyword>
<dbReference type="PANTHER" id="PTHR15503:SF36">
    <property type="entry name" value="RETROTRANSPOSON GAG-LIKE PROTEIN 5"/>
    <property type="match status" value="1"/>
</dbReference>
<dbReference type="InterPro" id="IPR005162">
    <property type="entry name" value="Retrotrans_gag_dom"/>
</dbReference>
<dbReference type="Proteomes" id="UP001174136">
    <property type="component" value="Unassembled WGS sequence"/>
</dbReference>
<evidence type="ECO:0000259" key="2">
    <source>
        <dbReference type="Pfam" id="PF03732"/>
    </source>
</evidence>
<accession>A0AA47NNC1</accession>